<evidence type="ECO:0000256" key="7">
    <source>
        <dbReference type="ARBA" id="ARBA00022640"/>
    </source>
</evidence>
<keyword evidence="10" id="KW-0809">Transit peptide</keyword>
<organism evidence="16 17">
    <name type="scientific">Bathycoccus prasinos</name>
    <dbReference type="NCBI Taxonomy" id="41875"/>
    <lineage>
        <taxon>Eukaryota</taxon>
        <taxon>Viridiplantae</taxon>
        <taxon>Chlorophyta</taxon>
        <taxon>Mamiellophyceae</taxon>
        <taxon>Mamiellales</taxon>
        <taxon>Bathycoccaceae</taxon>
        <taxon>Bathycoccus</taxon>
    </lineage>
</organism>
<dbReference type="eggNOG" id="ENOG502QRJK">
    <property type="taxonomic scope" value="Eukaryota"/>
</dbReference>
<reference evidence="16 17" key="1">
    <citation type="submission" date="2011-10" db="EMBL/GenBank/DDBJ databases">
        <authorList>
            <person name="Genoscope - CEA"/>
        </authorList>
    </citation>
    <scope>NUCLEOTIDE SEQUENCE [LARGE SCALE GENOMIC DNA]</scope>
    <source>
        <strain evidence="16 17">RCC 1105</strain>
    </source>
</reference>
<dbReference type="GO" id="GO:0006633">
    <property type="term" value="P:fatty acid biosynthetic process"/>
    <property type="evidence" value="ECO:0007669"/>
    <property type="project" value="UniProtKB-KW"/>
</dbReference>
<dbReference type="InterPro" id="IPR012348">
    <property type="entry name" value="RNR-like"/>
</dbReference>
<keyword evidence="13" id="KW-0443">Lipid metabolism</keyword>
<comment type="subcellular location">
    <subcellularLocation>
        <location evidence="2">Plastid</location>
        <location evidence="2">Chloroplast</location>
    </subcellularLocation>
</comment>
<dbReference type="Proteomes" id="UP000198341">
    <property type="component" value="Chromosome 8"/>
</dbReference>
<dbReference type="AlphaFoldDB" id="K8EYJ6"/>
<evidence type="ECO:0000256" key="10">
    <source>
        <dbReference type="ARBA" id="ARBA00022946"/>
    </source>
</evidence>
<evidence type="ECO:0000313" key="16">
    <source>
        <dbReference type="EMBL" id="CCO17570.1"/>
    </source>
</evidence>
<feature type="binding site" evidence="15">
    <location>
        <position position="253"/>
    </location>
    <ligand>
        <name>Fe cation</name>
        <dbReference type="ChEBI" id="CHEBI:24875"/>
        <label>2</label>
    </ligand>
</feature>
<feature type="binding site" evidence="15">
    <location>
        <position position="167"/>
    </location>
    <ligand>
        <name>Fe cation</name>
        <dbReference type="ChEBI" id="CHEBI:24875"/>
        <label>1</label>
    </ligand>
</feature>
<keyword evidence="11" id="KW-0560">Oxidoreductase</keyword>
<feature type="binding site" evidence="15">
    <location>
        <position position="253"/>
    </location>
    <ligand>
        <name>Fe cation</name>
        <dbReference type="ChEBI" id="CHEBI:24875"/>
        <label>1</label>
    </ligand>
</feature>
<dbReference type="RefSeq" id="XP_007511449.1">
    <property type="nucleotide sequence ID" value="XM_007511387.1"/>
</dbReference>
<comment type="cofactor">
    <cofactor evidence="1">
        <name>Fe(2+)</name>
        <dbReference type="ChEBI" id="CHEBI:29033"/>
    </cofactor>
</comment>
<feature type="binding site" evidence="15">
    <location>
        <position position="129"/>
    </location>
    <ligand>
        <name>Fe cation</name>
        <dbReference type="ChEBI" id="CHEBI:24875"/>
        <label>1</label>
    </ligand>
</feature>
<evidence type="ECO:0000313" key="17">
    <source>
        <dbReference type="Proteomes" id="UP000198341"/>
    </source>
</evidence>
<feature type="binding site" evidence="15">
    <location>
        <position position="167"/>
    </location>
    <ligand>
        <name>Fe cation</name>
        <dbReference type="ChEBI" id="CHEBI:24875"/>
        <label>2</label>
    </ligand>
</feature>
<keyword evidence="7" id="KW-0934">Plastid</keyword>
<evidence type="ECO:0000256" key="13">
    <source>
        <dbReference type="ARBA" id="ARBA00023098"/>
    </source>
</evidence>
<dbReference type="PIRSF" id="PIRSF000346">
    <property type="entry name" value="Dlt9_acylACP_des"/>
    <property type="match status" value="1"/>
</dbReference>
<dbReference type="EMBL" id="FO082271">
    <property type="protein sequence ID" value="CCO17570.1"/>
    <property type="molecule type" value="Genomic_DNA"/>
</dbReference>
<dbReference type="SUPFAM" id="SSF47240">
    <property type="entry name" value="Ferritin-like"/>
    <property type="match status" value="1"/>
</dbReference>
<dbReference type="Pfam" id="PF03405">
    <property type="entry name" value="FA_desaturase_2"/>
    <property type="match status" value="1"/>
</dbReference>
<dbReference type="InterPro" id="IPR009078">
    <property type="entry name" value="Ferritin-like_SF"/>
</dbReference>
<dbReference type="OrthoDB" id="1924153at2759"/>
<proteinExistence type="inferred from homology"/>
<evidence type="ECO:0000256" key="5">
    <source>
        <dbReference type="ARBA" id="ARBA00022516"/>
    </source>
</evidence>
<dbReference type="PANTHER" id="PTHR31155">
    <property type="entry name" value="ACYL- ACYL-CARRIER-PROTEIN DESATURASE-RELATED"/>
    <property type="match status" value="1"/>
</dbReference>
<evidence type="ECO:0000256" key="12">
    <source>
        <dbReference type="ARBA" id="ARBA00023004"/>
    </source>
</evidence>
<evidence type="ECO:0000256" key="6">
    <source>
        <dbReference type="ARBA" id="ARBA00022528"/>
    </source>
</evidence>
<keyword evidence="5" id="KW-0444">Lipid biosynthesis</keyword>
<evidence type="ECO:0000256" key="11">
    <source>
        <dbReference type="ARBA" id="ARBA00023002"/>
    </source>
</evidence>
<keyword evidence="9" id="KW-0276">Fatty acid metabolism</keyword>
<name>K8EYJ6_9CHLO</name>
<dbReference type="KEGG" id="bpg:Bathy08g02860"/>
<gene>
    <name evidence="16" type="ORF">Bathy08g02860</name>
</gene>
<protein>
    <recommendedName>
        <fullName evidence="18">Acyl-[acyl-carrier-protein] desaturase</fullName>
    </recommendedName>
</protein>
<dbReference type="CDD" id="cd01050">
    <property type="entry name" value="Acyl_ACP_Desat"/>
    <property type="match status" value="1"/>
</dbReference>
<evidence type="ECO:0008006" key="18">
    <source>
        <dbReference type="Google" id="ProtNLM"/>
    </source>
</evidence>
<sequence>MFTLSSKTSLPHALFTAKHPRQKTSSNKRCATTKAVVNDSPRIIVENDAETKKFRLRDHQREVIRDMSGFAGGELMGLLKDTNKNWQPQDFLPDPESEQFLEEIKEIQERSKGISDDLMVVLVGDLITEEALPTYMNMLNTLEETKDTTGADGTPWAQWTRKWTAEENRHGDLMNKYMWMTGKCNMKPIETTIQNLIGSGMNPKTDNNPYLGFVYTSFQERATKVSHGNTARMALEAGDDKLAKICGIIAADEGRHEIAYQRIIDEVKKRDPDGAVLAFADMMRKQITMPAHLMDDGQHRARTGRDLFSDFAAVAERSGVYTADDYADIMDHLIKRWEINSMTGLSVEAMEAQEYLMKQPDRIRKLAAFGKKKAAKKGPMTESFSWIFDREVQIN</sequence>
<evidence type="ECO:0000256" key="9">
    <source>
        <dbReference type="ARBA" id="ARBA00022832"/>
    </source>
</evidence>
<keyword evidence="6" id="KW-0150">Chloroplast</keyword>
<dbReference type="PANTHER" id="PTHR31155:SF9">
    <property type="entry name" value="STEAROYL-[ACYL-CARRIER-PROTEIN] 9-DESATURASE 7, CHLOROPLASTIC"/>
    <property type="match status" value="1"/>
</dbReference>
<dbReference type="Gene3D" id="1.10.620.20">
    <property type="entry name" value="Ribonucleotide Reductase, subunit A"/>
    <property type="match status" value="1"/>
</dbReference>
<dbReference type="STRING" id="41875.K8EYJ6"/>
<feature type="binding site" evidence="15">
    <location>
        <position position="170"/>
    </location>
    <ligand>
        <name>Fe cation</name>
        <dbReference type="ChEBI" id="CHEBI:24875"/>
        <label>1</label>
    </ligand>
</feature>
<evidence type="ECO:0000256" key="4">
    <source>
        <dbReference type="ARBA" id="ARBA00011738"/>
    </source>
</evidence>
<evidence type="ECO:0000256" key="15">
    <source>
        <dbReference type="PIRSR" id="PIRSR000346-1"/>
    </source>
</evidence>
<keyword evidence="8 15" id="KW-0479">Metal-binding</keyword>
<evidence type="ECO:0000256" key="2">
    <source>
        <dbReference type="ARBA" id="ARBA00004229"/>
    </source>
</evidence>
<dbReference type="FunFam" id="1.10.620.20:FF:000002">
    <property type="entry name" value="Stearoyl-[acyl-carrier-protein] 9-desaturase, chloroplastic"/>
    <property type="match status" value="1"/>
</dbReference>
<evidence type="ECO:0000256" key="3">
    <source>
        <dbReference type="ARBA" id="ARBA00008749"/>
    </source>
</evidence>
<dbReference type="GO" id="GO:0009507">
    <property type="term" value="C:chloroplast"/>
    <property type="evidence" value="ECO:0007669"/>
    <property type="project" value="UniProtKB-SubCell"/>
</dbReference>
<evidence type="ECO:0000256" key="1">
    <source>
        <dbReference type="ARBA" id="ARBA00001954"/>
    </source>
</evidence>
<dbReference type="GeneID" id="19014265"/>
<comment type="cofactor">
    <cofactor evidence="15">
        <name>Fe cation</name>
        <dbReference type="ChEBI" id="CHEBI:24875"/>
    </cofactor>
    <text evidence="15">Binds 2 iron ions per subunit.</text>
</comment>
<comment type="similarity">
    <text evidence="3">Belongs to the fatty acid desaturase type 2 family.</text>
</comment>
<dbReference type="InterPro" id="IPR005067">
    <property type="entry name" value="Fatty_acid_desaturase-2"/>
</dbReference>
<evidence type="ECO:0000256" key="8">
    <source>
        <dbReference type="ARBA" id="ARBA00022723"/>
    </source>
</evidence>
<keyword evidence="14" id="KW-0275">Fatty acid biosynthesis</keyword>
<dbReference type="GO" id="GO:0046872">
    <property type="term" value="F:metal ion binding"/>
    <property type="evidence" value="ECO:0007669"/>
    <property type="project" value="UniProtKB-KW"/>
</dbReference>
<keyword evidence="17" id="KW-1185">Reference proteome</keyword>
<comment type="subunit">
    <text evidence="4">Homodimer.</text>
</comment>
<dbReference type="GO" id="GO:0045300">
    <property type="term" value="F:stearoyl-[ACP] desaturase activity"/>
    <property type="evidence" value="ECO:0007669"/>
    <property type="project" value="InterPro"/>
</dbReference>
<feature type="binding site" evidence="15">
    <location>
        <position position="256"/>
    </location>
    <ligand>
        <name>Fe cation</name>
        <dbReference type="ChEBI" id="CHEBI:24875"/>
        <label>2</label>
    </ligand>
</feature>
<feature type="binding site" evidence="15">
    <location>
        <position position="220"/>
    </location>
    <ligand>
        <name>Fe cation</name>
        <dbReference type="ChEBI" id="CHEBI:24875"/>
        <label>2</label>
    </ligand>
</feature>
<evidence type="ECO:0000256" key="14">
    <source>
        <dbReference type="ARBA" id="ARBA00023160"/>
    </source>
</evidence>
<accession>K8EYJ6</accession>
<keyword evidence="12 15" id="KW-0408">Iron</keyword>